<dbReference type="InterPro" id="IPR043930">
    <property type="entry name" value="DUF5754"/>
</dbReference>
<evidence type="ECO:0000313" key="2">
    <source>
        <dbReference type="Proteomes" id="UP001159405"/>
    </source>
</evidence>
<sequence length="382" mass="44022">MESRSRETTPTKEDLDFIVDDGYRHDEDPDYVPNDKYVVTGSEFKKLTRNAKKLGAESLDYSTRKNNKYMATLPGGKKVHFGSPKYPDYLIHKDKDRRDNYLSRATKIKNKKGELTYNNNPESPNYCYENITQENIIFNEAKEYKVKDNKIKYKRIPIEIKYTNGKKGALVLESPVLFSFGVNEKKNQETNKLVGYSIPVCLWAKDSEPNNKEKAFFDVINNVTTLSQQHLENEYGPDLASTLSSPFYYKQIEYTDKKGKKKTKVDESSAPVLYAKLIYSEKSRKILSLFKGKGGRDLNPFKYINQYSNVKLALIIEGIFISKTVTSLQIKVHECYVKELEPRKSLLTIEEEESDSDSDSDSEEITDQVVEDLLLSDEEETK</sequence>
<protein>
    <submittedName>
        <fullName evidence="1">Uncharacterized protein</fullName>
    </submittedName>
</protein>
<organism evidence="1 2">
    <name type="scientific">Porites lobata</name>
    <dbReference type="NCBI Taxonomy" id="104759"/>
    <lineage>
        <taxon>Eukaryota</taxon>
        <taxon>Metazoa</taxon>
        <taxon>Cnidaria</taxon>
        <taxon>Anthozoa</taxon>
        <taxon>Hexacorallia</taxon>
        <taxon>Scleractinia</taxon>
        <taxon>Fungiina</taxon>
        <taxon>Poritidae</taxon>
        <taxon>Porites</taxon>
    </lineage>
</organism>
<reference evidence="1 2" key="1">
    <citation type="submission" date="2022-05" db="EMBL/GenBank/DDBJ databases">
        <authorList>
            <consortium name="Genoscope - CEA"/>
            <person name="William W."/>
        </authorList>
    </citation>
    <scope>NUCLEOTIDE SEQUENCE [LARGE SCALE GENOMIC DNA]</scope>
</reference>
<comment type="caution">
    <text evidence="1">The sequence shown here is derived from an EMBL/GenBank/DDBJ whole genome shotgun (WGS) entry which is preliminary data.</text>
</comment>
<name>A0ABN8QPG3_9CNID</name>
<keyword evidence="2" id="KW-1185">Reference proteome</keyword>
<dbReference type="Pfam" id="PF10927">
    <property type="entry name" value="DUF2738"/>
    <property type="match status" value="1"/>
</dbReference>
<dbReference type="Proteomes" id="UP001159405">
    <property type="component" value="Unassembled WGS sequence"/>
</dbReference>
<proteinExistence type="predicted"/>
<accession>A0ABN8QPG3</accession>
<dbReference type="Pfam" id="PF19058">
    <property type="entry name" value="DUF5754"/>
    <property type="match status" value="1"/>
</dbReference>
<dbReference type="EMBL" id="CALNXK010000137">
    <property type="protein sequence ID" value="CAH3166544.1"/>
    <property type="molecule type" value="Genomic_DNA"/>
</dbReference>
<evidence type="ECO:0000313" key="1">
    <source>
        <dbReference type="EMBL" id="CAH3166544.1"/>
    </source>
</evidence>
<gene>
    <name evidence="1" type="ORF">PLOB_00007712</name>
</gene>
<dbReference type="InterPro" id="IPR024416">
    <property type="entry name" value="DUF2738"/>
</dbReference>